<evidence type="ECO:0000313" key="2">
    <source>
        <dbReference type="EMBL" id="CAA9319711.1"/>
    </source>
</evidence>
<reference evidence="2" key="1">
    <citation type="submission" date="2020-02" db="EMBL/GenBank/DDBJ databases">
        <authorList>
            <person name="Meier V. D."/>
        </authorList>
    </citation>
    <scope>NUCLEOTIDE SEQUENCE</scope>
    <source>
        <strain evidence="2">AVDCRST_MAG36</strain>
    </source>
</reference>
<feature type="region of interest" description="Disordered" evidence="1">
    <location>
        <begin position="80"/>
        <end position="99"/>
    </location>
</feature>
<name>A0A6J4L1L5_9ACTN</name>
<accession>A0A6J4L1L5</accession>
<dbReference type="EMBL" id="CADCUH010000023">
    <property type="protein sequence ID" value="CAA9319711.1"/>
    <property type="molecule type" value="Genomic_DNA"/>
</dbReference>
<organism evidence="2">
    <name type="scientific">uncultured Nocardioidaceae bacterium</name>
    <dbReference type="NCBI Taxonomy" id="253824"/>
    <lineage>
        <taxon>Bacteria</taxon>
        <taxon>Bacillati</taxon>
        <taxon>Actinomycetota</taxon>
        <taxon>Actinomycetes</taxon>
        <taxon>Propionibacteriales</taxon>
        <taxon>Nocardioidaceae</taxon>
        <taxon>environmental samples</taxon>
    </lineage>
</organism>
<gene>
    <name evidence="2" type="ORF">AVDCRST_MAG36-330</name>
</gene>
<proteinExistence type="predicted"/>
<dbReference type="AlphaFoldDB" id="A0A6J4L1L5"/>
<feature type="compositionally biased region" description="Basic residues" evidence="1">
    <location>
        <begin position="89"/>
        <end position="99"/>
    </location>
</feature>
<evidence type="ECO:0000256" key="1">
    <source>
        <dbReference type="SAM" id="MobiDB-lite"/>
    </source>
</evidence>
<sequence>MRGALSRGADVRVARWRRCDGTRAPARHPCTPCAWRRARRRHRPTDRGLARPVGWCRRQDALGDVATARQGEVLHALSGRTDVRTASGRLHRPTRPGPA</sequence>
<protein>
    <submittedName>
        <fullName evidence="2">Uncharacterized protein</fullName>
    </submittedName>
</protein>